<evidence type="ECO:0000313" key="3">
    <source>
        <dbReference type="EMBL" id="MBS7809752.1"/>
    </source>
</evidence>
<keyword evidence="3" id="KW-0808">Transferase</keyword>
<comment type="caution">
    <text evidence="3">The sequence shown here is derived from an EMBL/GenBank/DDBJ whole genome shotgun (WGS) entry which is preliminary data.</text>
</comment>
<feature type="domain" description="Acyltransferase 3" evidence="2">
    <location>
        <begin position="11"/>
        <end position="339"/>
    </location>
</feature>
<feature type="transmembrane region" description="Helical" evidence="1">
    <location>
        <begin position="340"/>
        <end position="360"/>
    </location>
</feature>
<gene>
    <name evidence="3" type="ORF">KHU32_02310</name>
</gene>
<name>A0ABS5QA06_9PROT</name>
<feature type="transmembrane region" description="Helical" evidence="1">
    <location>
        <begin position="214"/>
        <end position="233"/>
    </location>
</feature>
<reference evidence="3 4" key="1">
    <citation type="submission" date="2021-05" db="EMBL/GenBank/DDBJ databases">
        <title>Roseococcus sp. XZZS9, whole genome shotgun sequencing project.</title>
        <authorList>
            <person name="Zhao G."/>
            <person name="Shen L."/>
        </authorList>
    </citation>
    <scope>NUCLEOTIDE SEQUENCE [LARGE SCALE GENOMIC DNA]</scope>
    <source>
        <strain evidence="3 4">XZZS9</strain>
    </source>
</reference>
<accession>A0ABS5QA06</accession>
<dbReference type="InterPro" id="IPR050879">
    <property type="entry name" value="Acyltransferase_3"/>
</dbReference>
<feature type="transmembrane region" description="Helical" evidence="1">
    <location>
        <begin position="56"/>
        <end position="74"/>
    </location>
</feature>
<dbReference type="Proteomes" id="UP000766336">
    <property type="component" value="Unassembled WGS sequence"/>
</dbReference>
<dbReference type="PANTHER" id="PTHR23028:SF53">
    <property type="entry name" value="ACYL_TRANSF_3 DOMAIN-CONTAINING PROTEIN"/>
    <property type="match status" value="1"/>
</dbReference>
<keyword evidence="1" id="KW-1133">Transmembrane helix</keyword>
<proteinExistence type="predicted"/>
<keyword evidence="1" id="KW-0472">Membrane</keyword>
<keyword evidence="3" id="KW-0012">Acyltransferase</keyword>
<keyword evidence="4" id="KW-1185">Reference proteome</keyword>
<feature type="transmembrane region" description="Helical" evidence="1">
    <location>
        <begin position="310"/>
        <end position="328"/>
    </location>
</feature>
<feature type="transmembrane region" description="Helical" evidence="1">
    <location>
        <begin position="171"/>
        <end position="202"/>
    </location>
</feature>
<evidence type="ECO:0000259" key="2">
    <source>
        <dbReference type="Pfam" id="PF01757"/>
    </source>
</evidence>
<feature type="transmembrane region" description="Helical" evidence="1">
    <location>
        <begin position="269"/>
        <end position="289"/>
    </location>
</feature>
<evidence type="ECO:0000256" key="1">
    <source>
        <dbReference type="SAM" id="Phobius"/>
    </source>
</evidence>
<feature type="transmembrane region" description="Helical" evidence="1">
    <location>
        <begin position="245"/>
        <end position="263"/>
    </location>
</feature>
<sequence length="384" mass="42727">MPAPVTATRNPAIDTLRGIAISLVMLLHFHLSYSLVDSPLALLLPEDAIQAVARNGNYGVTMFFVISGYLITGTTMRRHGEPGKVDLRSFYAFRFARIMPGLVLALLIILGLGLAGQPAFMNIAKPGWPEVGFPLALLSVLTFWHNVLMQHAWYFNYAMNIYWSLSVEEMFYLLFPVLCVALRRAWALAAICLVAIVIGPLYRSHHAEDEIRFLYAYPACFDAIAFGCCAALLAERWRVGGKPALLLRLLAALLVTVTYLRGIRGNETFGFTLIAFGTAALLVVIHGEAPRRPAHRNPFLAAIRWMGRHSYELYLFHIIVLGLMRGAWPRGTLAYGDKGMAMAAFVGLSALAAWTVARFYTEPLNARLRQAFRRPEKSPLRSEA</sequence>
<feature type="transmembrane region" description="Helical" evidence="1">
    <location>
        <begin position="135"/>
        <end position="159"/>
    </location>
</feature>
<keyword evidence="1" id="KW-0812">Transmembrane</keyword>
<feature type="transmembrane region" description="Helical" evidence="1">
    <location>
        <begin position="95"/>
        <end position="115"/>
    </location>
</feature>
<dbReference type="RefSeq" id="WP_213668419.1">
    <property type="nucleotide sequence ID" value="NZ_JAHCDA010000001.1"/>
</dbReference>
<dbReference type="Pfam" id="PF01757">
    <property type="entry name" value="Acyl_transf_3"/>
    <property type="match status" value="1"/>
</dbReference>
<feature type="transmembrane region" description="Helical" evidence="1">
    <location>
        <begin position="18"/>
        <end position="36"/>
    </location>
</feature>
<protein>
    <submittedName>
        <fullName evidence="3">Acyltransferase</fullName>
    </submittedName>
</protein>
<dbReference type="GO" id="GO:0016746">
    <property type="term" value="F:acyltransferase activity"/>
    <property type="evidence" value="ECO:0007669"/>
    <property type="project" value="UniProtKB-KW"/>
</dbReference>
<dbReference type="PANTHER" id="PTHR23028">
    <property type="entry name" value="ACETYLTRANSFERASE"/>
    <property type="match status" value="1"/>
</dbReference>
<evidence type="ECO:0000313" key="4">
    <source>
        <dbReference type="Proteomes" id="UP000766336"/>
    </source>
</evidence>
<dbReference type="InterPro" id="IPR002656">
    <property type="entry name" value="Acyl_transf_3_dom"/>
</dbReference>
<organism evidence="3 4">
    <name type="scientific">Roseococcus pinisoli</name>
    <dbReference type="NCBI Taxonomy" id="2835040"/>
    <lineage>
        <taxon>Bacteria</taxon>
        <taxon>Pseudomonadati</taxon>
        <taxon>Pseudomonadota</taxon>
        <taxon>Alphaproteobacteria</taxon>
        <taxon>Acetobacterales</taxon>
        <taxon>Roseomonadaceae</taxon>
        <taxon>Roseococcus</taxon>
    </lineage>
</organism>
<dbReference type="EMBL" id="JAHCDA010000001">
    <property type="protein sequence ID" value="MBS7809752.1"/>
    <property type="molecule type" value="Genomic_DNA"/>
</dbReference>